<comment type="caution">
    <text evidence="1">The sequence shown here is derived from an EMBL/GenBank/DDBJ whole genome shotgun (WGS) entry which is preliminary data.</text>
</comment>
<sequence>MPNGVKWKKHYLLVSSMLKHFAILLFVFGCLSACSSAPSEYVDISPTKHIEAQILVHKDIVLPPHLNESSGLHCTSNGLYTINDSGNAPVIYRLNKSGHVTEQTTVSAKNIDWESITSDSENFYIGDIGNNTGNRKDLHVLKVDRAGSAQKLNFQYAVQQNDSSSTNKQSSAMQHDKDAEAMVYKDGLLTIFSKSWRSHRAKMYELPIDGSTSKLAVKNVSEPLPFLITGADWDETTQHFVVVGYKVNTLSVVPYIALLQQDFTVSKIAKLKGYMQVEAVCADEGTYWFTQEKLAFSPAKLVNISLQ</sequence>
<dbReference type="SUPFAM" id="SSF63825">
    <property type="entry name" value="YWTD domain"/>
    <property type="match status" value="1"/>
</dbReference>
<dbReference type="RefSeq" id="WP_376920397.1">
    <property type="nucleotide sequence ID" value="NZ_JBHRSW010000018.1"/>
</dbReference>
<dbReference type="Proteomes" id="UP001595478">
    <property type="component" value="Unassembled WGS sequence"/>
</dbReference>
<proteinExistence type="predicted"/>
<dbReference type="EMBL" id="JBHRSW010000018">
    <property type="protein sequence ID" value="MFC3122266.1"/>
    <property type="molecule type" value="Genomic_DNA"/>
</dbReference>
<name>A0ABV7FS38_9ALTE</name>
<keyword evidence="2" id="KW-1185">Reference proteome</keyword>
<evidence type="ECO:0008006" key="3">
    <source>
        <dbReference type="Google" id="ProtNLM"/>
    </source>
</evidence>
<dbReference type="PROSITE" id="PS51257">
    <property type="entry name" value="PROKAR_LIPOPROTEIN"/>
    <property type="match status" value="1"/>
</dbReference>
<organism evidence="1 2">
    <name type="scientific">Agaribacter flavus</name>
    <dbReference type="NCBI Taxonomy" id="1902781"/>
    <lineage>
        <taxon>Bacteria</taxon>
        <taxon>Pseudomonadati</taxon>
        <taxon>Pseudomonadota</taxon>
        <taxon>Gammaproteobacteria</taxon>
        <taxon>Alteromonadales</taxon>
        <taxon>Alteromonadaceae</taxon>
        <taxon>Agaribacter</taxon>
    </lineage>
</organism>
<reference evidence="2" key="1">
    <citation type="journal article" date="2019" name="Int. J. Syst. Evol. Microbiol.">
        <title>The Global Catalogue of Microorganisms (GCM) 10K type strain sequencing project: providing services to taxonomists for standard genome sequencing and annotation.</title>
        <authorList>
            <consortium name="The Broad Institute Genomics Platform"/>
            <consortium name="The Broad Institute Genome Sequencing Center for Infectious Disease"/>
            <person name="Wu L."/>
            <person name="Ma J."/>
        </authorList>
    </citation>
    <scope>NUCLEOTIDE SEQUENCE [LARGE SCALE GENOMIC DNA]</scope>
    <source>
        <strain evidence="2">KCTC 52473</strain>
    </source>
</reference>
<evidence type="ECO:0000313" key="2">
    <source>
        <dbReference type="Proteomes" id="UP001595478"/>
    </source>
</evidence>
<accession>A0ABV7FS38</accession>
<protein>
    <recommendedName>
        <fullName evidence="3">Lipoprotein</fullName>
    </recommendedName>
</protein>
<gene>
    <name evidence="1" type="ORF">ACFOHL_11605</name>
</gene>
<evidence type="ECO:0000313" key="1">
    <source>
        <dbReference type="EMBL" id="MFC3122266.1"/>
    </source>
</evidence>